<evidence type="ECO:0000256" key="2">
    <source>
        <dbReference type="PROSITE-ProRule" id="PRU00708"/>
    </source>
</evidence>
<dbReference type="InterPro" id="IPR011990">
    <property type="entry name" value="TPR-like_helical_dom_sf"/>
</dbReference>
<dbReference type="PANTHER" id="PTHR47447:SF21">
    <property type="entry name" value="PENTACOTRIPEPTIDE-REPEAT REGION OF PRORP DOMAIN-CONTAINING PROTEIN"/>
    <property type="match status" value="1"/>
</dbReference>
<dbReference type="OrthoDB" id="276422at2759"/>
<reference evidence="3 4" key="1">
    <citation type="submission" date="2013-11" db="EMBL/GenBank/DDBJ databases">
        <title>Genome sequencing of Stegodyphus mimosarum.</title>
        <authorList>
            <person name="Bechsgaard J."/>
        </authorList>
    </citation>
    <scope>NUCLEOTIDE SEQUENCE [LARGE SCALE GENOMIC DNA]</scope>
</reference>
<dbReference type="NCBIfam" id="TIGR00756">
    <property type="entry name" value="PPR"/>
    <property type="match status" value="1"/>
</dbReference>
<dbReference type="STRING" id="407821.A0A087T541"/>
<sequence>MHALKSYIEICINVDQIEKAQQIFEYYRQKSKLKDSTKLHGDIEIYNSLIVGWAQKGKLDKVKQIFQFMSSDNIAPNLQSYAGYLECISRREFINVPEIQNVINEMHSKGLSHQDILQKCVFVGDQREKVLEILGFVDANVAVSSNEMSESYSCSLLRKLNDKAYGRGDRHPNFCFKEADIQKISTSQMQLENDYSIRIKSVVALEDVNEKVKKSRNYLKECEDMWRTKLTMALKNLKYMKKYS</sequence>
<evidence type="ECO:0000313" key="4">
    <source>
        <dbReference type="Proteomes" id="UP000054359"/>
    </source>
</evidence>
<dbReference type="InterPro" id="IPR002885">
    <property type="entry name" value="PPR_rpt"/>
</dbReference>
<keyword evidence="3" id="KW-0240">DNA-directed RNA polymerase</keyword>
<gene>
    <name evidence="3" type="ORF">X975_24996</name>
</gene>
<evidence type="ECO:0000256" key="1">
    <source>
        <dbReference type="ARBA" id="ARBA00022737"/>
    </source>
</evidence>
<dbReference type="GO" id="GO:0000428">
    <property type="term" value="C:DNA-directed RNA polymerase complex"/>
    <property type="evidence" value="ECO:0007669"/>
    <property type="project" value="UniProtKB-KW"/>
</dbReference>
<protein>
    <submittedName>
        <fullName evidence="3">DNA-directed RNA polymerase, mitochondrial</fullName>
    </submittedName>
</protein>
<dbReference type="Pfam" id="PF13812">
    <property type="entry name" value="PPR_3"/>
    <property type="match status" value="1"/>
</dbReference>
<organism evidence="3 4">
    <name type="scientific">Stegodyphus mimosarum</name>
    <name type="common">African social velvet spider</name>
    <dbReference type="NCBI Taxonomy" id="407821"/>
    <lineage>
        <taxon>Eukaryota</taxon>
        <taxon>Metazoa</taxon>
        <taxon>Ecdysozoa</taxon>
        <taxon>Arthropoda</taxon>
        <taxon>Chelicerata</taxon>
        <taxon>Arachnida</taxon>
        <taxon>Araneae</taxon>
        <taxon>Araneomorphae</taxon>
        <taxon>Entelegynae</taxon>
        <taxon>Eresoidea</taxon>
        <taxon>Eresidae</taxon>
        <taxon>Stegodyphus</taxon>
    </lineage>
</organism>
<dbReference type="PROSITE" id="PS51375">
    <property type="entry name" value="PPR"/>
    <property type="match status" value="1"/>
</dbReference>
<evidence type="ECO:0000313" key="3">
    <source>
        <dbReference type="EMBL" id="KFM60230.1"/>
    </source>
</evidence>
<dbReference type="EMBL" id="KK113449">
    <property type="protein sequence ID" value="KFM60230.1"/>
    <property type="molecule type" value="Genomic_DNA"/>
</dbReference>
<name>A0A087T541_STEMI</name>
<keyword evidence="3" id="KW-0804">Transcription</keyword>
<dbReference type="AlphaFoldDB" id="A0A087T541"/>
<feature type="repeat" description="PPR" evidence="2">
    <location>
        <begin position="42"/>
        <end position="76"/>
    </location>
</feature>
<keyword evidence="1" id="KW-0677">Repeat</keyword>
<accession>A0A087T541</accession>
<dbReference type="Proteomes" id="UP000054359">
    <property type="component" value="Unassembled WGS sequence"/>
</dbReference>
<proteinExistence type="predicted"/>
<dbReference type="PANTHER" id="PTHR47447">
    <property type="entry name" value="OS03G0856100 PROTEIN"/>
    <property type="match status" value="1"/>
</dbReference>
<keyword evidence="4" id="KW-1185">Reference proteome</keyword>
<feature type="non-terminal residue" evidence="3">
    <location>
        <position position="244"/>
    </location>
</feature>
<dbReference type="Gene3D" id="1.25.40.10">
    <property type="entry name" value="Tetratricopeptide repeat domain"/>
    <property type="match status" value="1"/>
</dbReference>